<dbReference type="PANTHER" id="PTHR47683:SF2">
    <property type="entry name" value="RNA-BINDING S4 DOMAIN-CONTAINING PROTEIN"/>
    <property type="match status" value="1"/>
</dbReference>
<dbReference type="Gene3D" id="3.30.70.1560">
    <property type="entry name" value="Alpha-L RNA-binding motif"/>
    <property type="match status" value="1"/>
</dbReference>
<dbReference type="FunFam" id="3.10.290.10:FF:000003">
    <property type="entry name" value="Pseudouridine synthase"/>
    <property type="match status" value="1"/>
</dbReference>
<dbReference type="Gene3D" id="3.10.290.10">
    <property type="entry name" value="RNA-binding S4 domain"/>
    <property type="match status" value="1"/>
</dbReference>
<dbReference type="PROSITE" id="PS50889">
    <property type="entry name" value="S4"/>
    <property type="match status" value="1"/>
</dbReference>
<comment type="catalytic activity">
    <reaction evidence="4">
        <text>uridine(2604) in 23S rRNA = pseudouridine(2604) in 23S rRNA</text>
        <dbReference type="Rhea" id="RHEA:38875"/>
        <dbReference type="Rhea" id="RHEA-COMP:10093"/>
        <dbReference type="Rhea" id="RHEA-COMP:10094"/>
        <dbReference type="ChEBI" id="CHEBI:65314"/>
        <dbReference type="ChEBI" id="CHEBI:65315"/>
        <dbReference type="EC" id="5.4.99.21"/>
    </reaction>
</comment>
<dbReference type="InterPro" id="IPR020103">
    <property type="entry name" value="PsdUridine_synth_cat_dom_sf"/>
</dbReference>
<dbReference type="FunFam" id="3.30.70.1560:FF:000002">
    <property type="entry name" value="Pseudouridine synthase"/>
    <property type="match status" value="1"/>
</dbReference>
<proteinExistence type="inferred from homology"/>
<dbReference type="GO" id="GO:0003723">
    <property type="term" value="F:RNA binding"/>
    <property type="evidence" value="ECO:0007669"/>
    <property type="project" value="UniProtKB-KW"/>
</dbReference>
<dbReference type="InterPro" id="IPR006145">
    <property type="entry name" value="PsdUridine_synth_RsuA/RluA"/>
</dbReference>
<dbReference type="EMBL" id="QRGR01000007">
    <property type="protein sequence ID" value="RDV15910.1"/>
    <property type="molecule type" value="Genomic_DNA"/>
</dbReference>
<feature type="region of interest" description="Disordered" evidence="7">
    <location>
        <begin position="254"/>
        <end position="333"/>
    </location>
</feature>
<dbReference type="PROSITE" id="PS01149">
    <property type="entry name" value="PSI_RSU"/>
    <property type="match status" value="1"/>
</dbReference>
<dbReference type="SMART" id="SM00363">
    <property type="entry name" value="S4"/>
    <property type="match status" value="1"/>
</dbReference>
<evidence type="ECO:0000256" key="6">
    <source>
        <dbReference type="RuleBase" id="RU003887"/>
    </source>
</evidence>
<evidence type="ECO:0000313" key="10">
    <source>
        <dbReference type="Proteomes" id="UP000256708"/>
    </source>
</evidence>
<name>A0A3D8LET0_9BACT</name>
<dbReference type="InterPro" id="IPR000748">
    <property type="entry name" value="PsdUridine_synth_RsuA/RluB/E/F"/>
</dbReference>
<feature type="domain" description="RNA-binding S4" evidence="8">
    <location>
        <begin position="7"/>
        <end position="68"/>
    </location>
</feature>
<gene>
    <name evidence="9" type="ORF">DXT99_07940</name>
</gene>
<evidence type="ECO:0000259" key="8">
    <source>
        <dbReference type="SMART" id="SM00363"/>
    </source>
</evidence>
<dbReference type="AlphaFoldDB" id="A0A3D8LET0"/>
<dbReference type="SUPFAM" id="SSF55174">
    <property type="entry name" value="Alpha-L RNA-binding motif"/>
    <property type="match status" value="1"/>
</dbReference>
<reference evidence="10" key="1">
    <citation type="submission" date="2018-08" db="EMBL/GenBank/DDBJ databases">
        <authorList>
            <person name="Liu Z.-W."/>
            <person name="Du Z.-J."/>
        </authorList>
    </citation>
    <scope>NUCLEOTIDE SEQUENCE [LARGE SCALE GENOMIC DNA]</scope>
    <source>
        <strain evidence="10">H4X</strain>
    </source>
</reference>
<comment type="similarity">
    <text evidence="1 6">Belongs to the pseudouridine synthase RsuA family.</text>
</comment>
<dbReference type="InterPro" id="IPR042092">
    <property type="entry name" value="PsdUridine_s_RsuA/RluB/E/F_cat"/>
</dbReference>
<evidence type="ECO:0000256" key="2">
    <source>
        <dbReference type="ARBA" id="ARBA00023235"/>
    </source>
</evidence>
<evidence type="ECO:0000256" key="5">
    <source>
        <dbReference type="PROSITE-ProRule" id="PRU00182"/>
    </source>
</evidence>
<dbReference type="Pfam" id="PF01479">
    <property type="entry name" value="S4"/>
    <property type="match status" value="1"/>
</dbReference>
<comment type="caution">
    <text evidence="9">The sequence shown here is derived from an EMBL/GenBank/DDBJ whole genome shotgun (WGS) entry which is preliminary data.</text>
</comment>
<dbReference type="InterPro" id="IPR002942">
    <property type="entry name" value="S4_RNA-bd"/>
</dbReference>
<evidence type="ECO:0000256" key="4">
    <source>
        <dbReference type="ARBA" id="ARBA00036535"/>
    </source>
</evidence>
<dbReference type="Pfam" id="PF00849">
    <property type="entry name" value="PseudoU_synth_2"/>
    <property type="match status" value="1"/>
</dbReference>
<dbReference type="InterPro" id="IPR036986">
    <property type="entry name" value="S4_RNA-bd_sf"/>
</dbReference>
<dbReference type="Gene3D" id="3.30.70.580">
    <property type="entry name" value="Pseudouridine synthase I, catalytic domain, N-terminal subdomain"/>
    <property type="match status" value="1"/>
</dbReference>
<dbReference type="GO" id="GO:0160138">
    <property type="term" value="F:23S rRNA pseudouridine(2604) synthase activity"/>
    <property type="evidence" value="ECO:0007669"/>
    <property type="project" value="UniProtKB-EC"/>
</dbReference>
<evidence type="ECO:0000256" key="3">
    <source>
        <dbReference type="ARBA" id="ARBA00036390"/>
    </source>
</evidence>
<dbReference type="SUPFAM" id="SSF55120">
    <property type="entry name" value="Pseudouridine synthase"/>
    <property type="match status" value="1"/>
</dbReference>
<comment type="catalytic activity">
    <reaction evidence="3">
        <text>uridine(35) in tRNA(Tyr) = pseudouridine(35) in tRNA(Tyr)</text>
        <dbReference type="Rhea" id="RHEA:60556"/>
        <dbReference type="Rhea" id="RHEA-COMP:15607"/>
        <dbReference type="Rhea" id="RHEA-COMP:15608"/>
        <dbReference type="ChEBI" id="CHEBI:65314"/>
        <dbReference type="ChEBI" id="CHEBI:65315"/>
    </reaction>
</comment>
<keyword evidence="2 6" id="KW-0413">Isomerase</keyword>
<dbReference type="NCBIfam" id="NF007784">
    <property type="entry name" value="PRK10475.1"/>
    <property type="match status" value="1"/>
</dbReference>
<accession>A0A3D8LET0</accession>
<dbReference type="EC" id="5.4.99.-" evidence="6"/>
<dbReference type="PANTHER" id="PTHR47683">
    <property type="entry name" value="PSEUDOURIDINE SYNTHASE FAMILY PROTEIN-RELATED"/>
    <property type="match status" value="1"/>
</dbReference>
<dbReference type="InterPro" id="IPR018496">
    <property type="entry name" value="PsdUridine_synth_RsuA/RluB_CS"/>
</dbReference>
<keyword evidence="5" id="KW-0694">RNA-binding</keyword>
<evidence type="ECO:0000256" key="7">
    <source>
        <dbReference type="SAM" id="MobiDB-lite"/>
    </source>
</evidence>
<organism evidence="9 10">
    <name type="scientific">Pontibacter diazotrophicus</name>
    <dbReference type="NCBI Taxonomy" id="1400979"/>
    <lineage>
        <taxon>Bacteria</taxon>
        <taxon>Pseudomonadati</taxon>
        <taxon>Bacteroidota</taxon>
        <taxon>Cytophagia</taxon>
        <taxon>Cytophagales</taxon>
        <taxon>Hymenobacteraceae</taxon>
        <taxon>Pontibacter</taxon>
    </lineage>
</organism>
<sequence>MSEDTSTRLNKFISESGFCSRREADRYIEEKRVTINGKTAKMGATVKAGDKVAVDGETVKSRKPTDKPIYIAFNKPAGVTTTTDPKDKNNIIDFIGFPKRIFPIGRLDNPTEGLILLTNNGDIINKILRAGNNHDKEYIVTVDKPVTPEFVAKMSSGVRILETVTKPCYVQQQGKNVFKIVLTQGLNRQIRRMCEALDYKVVKLKRVRVMNIKLGNQPVGNWRYLTQEETDTLHQLVAESVNTEDASYLDFEEAAETPQRPAIRPKAAFSKPKGAPAKPKETFVNPKSASLRKKGAAGKTSRGPGKPNESTGRNKGATGKPGGSSGRSKGRSR</sequence>
<protein>
    <recommendedName>
        <fullName evidence="6">Pseudouridine synthase</fullName>
        <ecNumber evidence="6">5.4.99.-</ecNumber>
    </recommendedName>
</protein>
<dbReference type="InterPro" id="IPR020094">
    <property type="entry name" value="TruA/RsuA/RluB/E/F_N"/>
</dbReference>
<keyword evidence="10" id="KW-1185">Reference proteome</keyword>
<dbReference type="CDD" id="cd02554">
    <property type="entry name" value="PseudoU_synth_RluF"/>
    <property type="match status" value="1"/>
</dbReference>
<dbReference type="CDD" id="cd00165">
    <property type="entry name" value="S4"/>
    <property type="match status" value="1"/>
</dbReference>
<dbReference type="RefSeq" id="WP_115564982.1">
    <property type="nucleotide sequence ID" value="NZ_QRGR01000007.1"/>
</dbReference>
<evidence type="ECO:0000256" key="1">
    <source>
        <dbReference type="ARBA" id="ARBA00008348"/>
    </source>
</evidence>
<dbReference type="InterPro" id="IPR050343">
    <property type="entry name" value="RsuA_PseudoU_synthase"/>
</dbReference>
<dbReference type="GO" id="GO:0000455">
    <property type="term" value="P:enzyme-directed rRNA pseudouridine synthesis"/>
    <property type="evidence" value="ECO:0007669"/>
    <property type="project" value="UniProtKB-ARBA"/>
</dbReference>
<dbReference type="NCBIfam" id="TIGR00093">
    <property type="entry name" value="pseudouridine synthase"/>
    <property type="match status" value="1"/>
</dbReference>
<dbReference type="OrthoDB" id="1012272at2"/>
<dbReference type="Proteomes" id="UP000256708">
    <property type="component" value="Unassembled WGS sequence"/>
</dbReference>
<evidence type="ECO:0000313" key="9">
    <source>
        <dbReference type="EMBL" id="RDV15910.1"/>
    </source>
</evidence>